<dbReference type="AlphaFoldDB" id="A0A2I0UCU3"/>
<evidence type="ECO:0000313" key="1">
    <source>
        <dbReference type="EMBL" id="PKU43876.1"/>
    </source>
</evidence>
<accession>A0A2I0UCU3</accession>
<dbReference type="Proteomes" id="UP000233556">
    <property type="component" value="Unassembled WGS sequence"/>
</dbReference>
<keyword evidence="2" id="KW-1185">Reference proteome</keyword>
<proteinExistence type="predicted"/>
<evidence type="ECO:0000313" key="2">
    <source>
        <dbReference type="Proteomes" id="UP000233556"/>
    </source>
</evidence>
<reference evidence="2" key="1">
    <citation type="submission" date="2017-11" db="EMBL/GenBank/DDBJ databases">
        <authorList>
            <person name="Lima N.C."/>
            <person name="Parody-Merino A.M."/>
            <person name="Battley P.F."/>
            <person name="Fidler A.E."/>
            <person name="Prosdocimi F."/>
        </authorList>
    </citation>
    <scope>NUCLEOTIDE SEQUENCE [LARGE SCALE GENOMIC DNA]</scope>
</reference>
<gene>
    <name evidence="1" type="ORF">llap_5807</name>
</gene>
<dbReference type="EMBL" id="KZ505865">
    <property type="protein sequence ID" value="PKU43876.1"/>
    <property type="molecule type" value="Genomic_DNA"/>
</dbReference>
<name>A0A2I0UCU3_LIMLA</name>
<reference evidence="2" key="2">
    <citation type="submission" date="2017-12" db="EMBL/GenBank/DDBJ databases">
        <title>Genome sequence of the Bar-tailed Godwit (Limosa lapponica baueri).</title>
        <authorList>
            <person name="Lima N.C.B."/>
            <person name="Parody-Merino A.M."/>
            <person name="Battley P.F."/>
            <person name="Fidler A.E."/>
            <person name="Prosdocimi F."/>
        </authorList>
    </citation>
    <scope>NUCLEOTIDE SEQUENCE [LARGE SCALE GENOMIC DNA]</scope>
</reference>
<organism evidence="1 2">
    <name type="scientific">Limosa lapponica baueri</name>
    <dbReference type="NCBI Taxonomy" id="1758121"/>
    <lineage>
        <taxon>Eukaryota</taxon>
        <taxon>Metazoa</taxon>
        <taxon>Chordata</taxon>
        <taxon>Craniata</taxon>
        <taxon>Vertebrata</taxon>
        <taxon>Euteleostomi</taxon>
        <taxon>Archelosauria</taxon>
        <taxon>Archosauria</taxon>
        <taxon>Dinosauria</taxon>
        <taxon>Saurischia</taxon>
        <taxon>Theropoda</taxon>
        <taxon>Coelurosauria</taxon>
        <taxon>Aves</taxon>
        <taxon>Neognathae</taxon>
        <taxon>Neoaves</taxon>
        <taxon>Charadriiformes</taxon>
        <taxon>Scolopacidae</taxon>
        <taxon>Limosa</taxon>
    </lineage>
</organism>
<protein>
    <submittedName>
        <fullName evidence="1">Uncharacterized protein</fullName>
    </submittedName>
</protein>
<sequence>MERITSLNLSATLLPRQPRTLVACFATRAESWPMFYLVATRTPLICNLLAPMRQNFAISLVKLHEVPASPFLQPVKAQLNGSVNLGCTIHSSQFWITSKLAAGTLFPIIQIINESVEEALIQ</sequence>